<evidence type="ECO:0000256" key="1">
    <source>
        <dbReference type="ARBA" id="ARBA00004651"/>
    </source>
</evidence>
<dbReference type="AlphaFoldDB" id="K1US67"/>
<dbReference type="InterPro" id="IPR051461">
    <property type="entry name" value="UPF0750_membrane"/>
</dbReference>
<evidence type="ECO:0000256" key="2">
    <source>
        <dbReference type="ARBA" id="ARBA00022475"/>
    </source>
</evidence>
<name>K1US67_9ZZZZ</name>
<evidence type="ECO:0000256" key="5">
    <source>
        <dbReference type="ARBA" id="ARBA00023136"/>
    </source>
</evidence>
<dbReference type="PANTHER" id="PTHR33545">
    <property type="entry name" value="UPF0750 MEMBRANE PROTEIN YITT-RELATED"/>
    <property type="match status" value="1"/>
</dbReference>
<dbReference type="Pfam" id="PF02588">
    <property type="entry name" value="YitT_membrane"/>
    <property type="match status" value="1"/>
</dbReference>
<dbReference type="GO" id="GO:0005886">
    <property type="term" value="C:plasma membrane"/>
    <property type="evidence" value="ECO:0007669"/>
    <property type="project" value="UniProtKB-SubCell"/>
</dbReference>
<accession>K1US67</accession>
<reference evidence="8" key="1">
    <citation type="journal article" date="2013" name="Environ. Microbiol.">
        <title>Microbiota from the distal guts of lean and obese adolescents exhibit partial functional redundancy besides clear differences in community structure.</title>
        <authorList>
            <person name="Ferrer M."/>
            <person name="Ruiz A."/>
            <person name="Lanza F."/>
            <person name="Haange S.B."/>
            <person name="Oberbach A."/>
            <person name="Till H."/>
            <person name="Bargiela R."/>
            <person name="Campoy C."/>
            <person name="Segura M.T."/>
            <person name="Richter M."/>
            <person name="von Bergen M."/>
            <person name="Seifert J."/>
            <person name="Suarez A."/>
        </authorList>
    </citation>
    <scope>NUCLEOTIDE SEQUENCE</scope>
</reference>
<dbReference type="InterPro" id="IPR003740">
    <property type="entry name" value="YitT"/>
</dbReference>
<evidence type="ECO:0000256" key="4">
    <source>
        <dbReference type="ARBA" id="ARBA00022989"/>
    </source>
</evidence>
<gene>
    <name evidence="8" type="ORF">LEA_00697</name>
</gene>
<keyword evidence="3 6" id="KW-0812">Transmembrane</keyword>
<feature type="transmembrane region" description="Helical" evidence="6">
    <location>
        <begin position="62"/>
        <end position="85"/>
    </location>
</feature>
<comment type="caution">
    <text evidence="8">The sequence shown here is derived from an EMBL/GenBank/DDBJ whole genome shotgun (WGS) entry which is preliminary data.</text>
</comment>
<proteinExistence type="predicted"/>
<dbReference type="Gene3D" id="3.30.70.120">
    <property type="match status" value="1"/>
</dbReference>
<dbReference type="EMBL" id="AJWY01000496">
    <property type="protein sequence ID" value="EKC81095.1"/>
    <property type="molecule type" value="Genomic_DNA"/>
</dbReference>
<dbReference type="InterPro" id="IPR015867">
    <property type="entry name" value="N-reg_PII/ATP_PRibTrfase_C"/>
</dbReference>
<evidence type="ECO:0000256" key="3">
    <source>
        <dbReference type="ARBA" id="ARBA00022692"/>
    </source>
</evidence>
<evidence type="ECO:0000313" key="8">
    <source>
        <dbReference type="EMBL" id="EKC81095.1"/>
    </source>
</evidence>
<evidence type="ECO:0000256" key="6">
    <source>
        <dbReference type="SAM" id="Phobius"/>
    </source>
</evidence>
<organism evidence="8">
    <name type="scientific">human gut metagenome</name>
    <dbReference type="NCBI Taxonomy" id="408170"/>
    <lineage>
        <taxon>unclassified sequences</taxon>
        <taxon>metagenomes</taxon>
        <taxon>organismal metagenomes</taxon>
    </lineage>
</organism>
<feature type="transmembrane region" description="Helical" evidence="6">
    <location>
        <begin position="91"/>
        <end position="111"/>
    </location>
</feature>
<keyword evidence="2" id="KW-1003">Cell membrane</keyword>
<evidence type="ECO:0000259" key="7">
    <source>
        <dbReference type="Pfam" id="PF10035"/>
    </source>
</evidence>
<feature type="non-terminal residue" evidence="8">
    <location>
        <position position="196"/>
    </location>
</feature>
<protein>
    <submittedName>
        <fullName evidence="8">Membrane protein containing DUF161</fullName>
    </submittedName>
</protein>
<sequence length="196" mass="21157">MYGNDITVYNLLTPVGAVTTDPLLASLTGSALMAVSMGWVFKAGSTTGGTDIIIKLLRLKFPYLKTGALFFLTDVVIVIASAFVFRNIDKALYAGIVVIITSVVLDVVLYGRDEAKLIYIISDHAEKIAGRLLEELDIGVTYVQGSGAYSGKEKSVIMCAMKKNISPKAEEIVKEEDPLAFMIVTSATEIFGEGYK</sequence>
<keyword evidence="5 6" id="KW-0472">Membrane</keyword>
<dbReference type="CDD" id="cd16380">
    <property type="entry name" value="YitT_C"/>
    <property type="match status" value="1"/>
</dbReference>
<comment type="subcellular location">
    <subcellularLocation>
        <location evidence="1">Cell membrane</location>
        <topology evidence="1">Multi-pass membrane protein</topology>
    </subcellularLocation>
</comment>
<keyword evidence="4 6" id="KW-1133">Transmembrane helix</keyword>
<feature type="domain" description="DUF2179" evidence="7">
    <location>
        <begin position="139"/>
        <end position="192"/>
    </location>
</feature>
<dbReference type="Pfam" id="PF10035">
    <property type="entry name" value="DUF2179"/>
    <property type="match status" value="1"/>
</dbReference>
<dbReference type="PANTHER" id="PTHR33545:SF5">
    <property type="entry name" value="UPF0750 MEMBRANE PROTEIN YITT"/>
    <property type="match status" value="1"/>
</dbReference>
<dbReference type="InterPro" id="IPR019264">
    <property type="entry name" value="DUF2179"/>
</dbReference>